<keyword evidence="10" id="KW-0413">Isomerase</keyword>
<evidence type="ECO:0000259" key="17">
    <source>
        <dbReference type="PROSITE" id="PS51217"/>
    </source>
</evidence>
<dbReference type="EMBL" id="VGIY01000161">
    <property type="protein sequence ID" value="MBM3317661.1"/>
    <property type="molecule type" value="Genomic_DNA"/>
</dbReference>
<dbReference type="GO" id="GO:0004527">
    <property type="term" value="F:exonuclease activity"/>
    <property type="evidence" value="ECO:0007669"/>
    <property type="project" value="UniProtKB-KW"/>
</dbReference>
<dbReference type="InterPro" id="IPR014017">
    <property type="entry name" value="DNA_helicase_UvrD-like_C"/>
</dbReference>
<evidence type="ECO:0000256" key="7">
    <source>
        <dbReference type="ARBA" id="ARBA00022840"/>
    </source>
</evidence>
<accession>A0A937X8K2</accession>
<dbReference type="Pfam" id="PF12705">
    <property type="entry name" value="PDDEXK_1"/>
    <property type="match status" value="1"/>
</dbReference>
<keyword evidence="4 14" id="KW-0378">Hydrolase</keyword>
<reference evidence="18" key="1">
    <citation type="submission" date="2019-03" db="EMBL/GenBank/DDBJ databases">
        <title>Lake Tanganyika Metagenome-Assembled Genomes (MAGs).</title>
        <authorList>
            <person name="Tran P."/>
        </authorList>
    </citation>
    <scope>NUCLEOTIDE SEQUENCE</scope>
    <source>
        <strain evidence="18">M_DeepCast_400m_m2_100</strain>
    </source>
</reference>
<dbReference type="Proteomes" id="UP000748308">
    <property type="component" value="Unassembled WGS sequence"/>
</dbReference>
<keyword evidence="3" id="KW-0227">DNA damage</keyword>
<comment type="caution">
    <text evidence="18">The sequence shown here is derived from an EMBL/GenBank/DDBJ whole genome shotgun (WGS) entry which is preliminary data.</text>
</comment>
<keyword evidence="8" id="KW-0238">DNA-binding</keyword>
<name>A0A937X8K2_UNCEI</name>
<evidence type="ECO:0000256" key="6">
    <source>
        <dbReference type="ARBA" id="ARBA00022839"/>
    </source>
</evidence>
<evidence type="ECO:0000256" key="1">
    <source>
        <dbReference type="ARBA" id="ARBA00022722"/>
    </source>
</evidence>
<dbReference type="AlphaFoldDB" id="A0A937X8K2"/>
<evidence type="ECO:0000256" key="4">
    <source>
        <dbReference type="ARBA" id="ARBA00022801"/>
    </source>
</evidence>
<dbReference type="Pfam" id="PF00580">
    <property type="entry name" value="UvrD-helicase"/>
    <property type="match status" value="1"/>
</dbReference>
<comment type="catalytic activity">
    <reaction evidence="11">
        <text>Couples ATP hydrolysis with the unwinding of duplex DNA by translocating in the 3'-5' direction.</text>
        <dbReference type="EC" id="5.6.2.4"/>
    </reaction>
</comment>
<keyword evidence="7 14" id="KW-0067">ATP-binding</keyword>
<dbReference type="GO" id="GO:0003677">
    <property type="term" value="F:DNA binding"/>
    <property type="evidence" value="ECO:0007669"/>
    <property type="project" value="UniProtKB-KW"/>
</dbReference>
<dbReference type="SUPFAM" id="SSF52980">
    <property type="entry name" value="Restriction endonuclease-like"/>
    <property type="match status" value="1"/>
</dbReference>
<feature type="region of interest" description="Disordered" evidence="15">
    <location>
        <begin position="771"/>
        <end position="798"/>
    </location>
</feature>
<keyword evidence="1" id="KW-0540">Nuclease</keyword>
<evidence type="ECO:0000256" key="2">
    <source>
        <dbReference type="ARBA" id="ARBA00022741"/>
    </source>
</evidence>
<dbReference type="InterPro" id="IPR027417">
    <property type="entry name" value="P-loop_NTPase"/>
</dbReference>
<dbReference type="Gene3D" id="3.40.50.300">
    <property type="entry name" value="P-loop containing nucleotide triphosphate hydrolases"/>
    <property type="match status" value="3"/>
</dbReference>
<dbReference type="PANTHER" id="PTHR11070">
    <property type="entry name" value="UVRD / RECB / PCRA DNA HELICASE FAMILY MEMBER"/>
    <property type="match status" value="1"/>
</dbReference>
<keyword evidence="6" id="KW-0269">Exonuclease</keyword>
<keyword evidence="2 14" id="KW-0547">Nucleotide-binding</keyword>
<evidence type="ECO:0000259" key="16">
    <source>
        <dbReference type="PROSITE" id="PS51198"/>
    </source>
</evidence>
<evidence type="ECO:0000256" key="3">
    <source>
        <dbReference type="ARBA" id="ARBA00022763"/>
    </source>
</evidence>
<dbReference type="PROSITE" id="PS51198">
    <property type="entry name" value="UVRD_HELICASE_ATP_BIND"/>
    <property type="match status" value="1"/>
</dbReference>
<protein>
    <recommendedName>
        <fullName evidence="12">DNA 3'-5' helicase</fullName>
        <ecNumber evidence="12">5.6.2.4</ecNumber>
    </recommendedName>
</protein>
<organism evidence="18 19">
    <name type="scientific">Eiseniibacteriota bacterium</name>
    <dbReference type="NCBI Taxonomy" id="2212470"/>
    <lineage>
        <taxon>Bacteria</taxon>
        <taxon>Candidatus Eiseniibacteriota</taxon>
    </lineage>
</organism>
<dbReference type="InterPro" id="IPR011335">
    <property type="entry name" value="Restrct_endonuc-II-like"/>
</dbReference>
<comment type="catalytic activity">
    <reaction evidence="13">
        <text>ATP + H2O = ADP + phosphate + H(+)</text>
        <dbReference type="Rhea" id="RHEA:13065"/>
        <dbReference type="ChEBI" id="CHEBI:15377"/>
        <dbReference type="ChEBI" id="CHEBI:15378"/>
        <dbReference type="ChEBI" id="CHEBI:30616"/>
        <dbReference type="ChEBI" id="CHEBI:43474"/>
        <dbReference type="ChEBI" id="CHEBI:456216"/>
        <dbReference type="EC" id="5.6.2.4"/>
    </reaction>
</comment>
<gene>
    <name evidence="18" type="ORF">FJY75_07390</name>
</gene>
<dbReference type="InterPro" id="IPR011604">
    <property type="entry name" value="PDDEXK-like_dom_sf"/>
</dbReference>
<evidence type="ECO:0000256" key="11">
    <source>
        <dbReference type="ARBA" id="ARBA00034617"/>
    </source>
</evidence>
<dbReference type="GO" id="GO:0005829">
    <property type="term" value="C:cytosol"/>
    <property type="evidence" value="ECO:0007669"/>
    <property type="project" value="TreeGrafter"/>
</dbReference>
<evidence type="ECO:0000256" key="12">
    <source>
        <dbReference type="ARBA" id="ARBA00034808"/>
    </source>
</evidence>
<evidence type="ECO:0000256" key="14">
    <source>
        <dbReference type="PROSITE-ProRule" id="PRU00560"/>
    </source>
</evidence>
<dbReference type="PANTHER" id="PTHR11070:SF48">
    <property type="entry name" value="ATP-DEPENDENT HELICASE_NUCLEASE SUBUNIT A"/>
    <property type="match status" value="1"/>
</dbReference>
<feature type="region of interest" description="Disordered" evidence="15">
    <location>
        <begin position="697"/>
        <end position="719"/>
    </location>
</feature>
<dbReference type="SUPFAM" id="SSF52540">
    <property type="entry name" value="P-loop containing nucleoside triphosphate hydrolases"/>
    <property type="match status" value="1"/>
</dbReference>
<dbReference type="GO" id="GO:0043138">
    <property type="term" value="F:3'-5' DNA helicase activity"/>
    <property type="evidence" value="ECO:0007669"/>
    <property type="project" value="UniProtKB-EC"/>
</dbReference>
<evidence type="ECO:0000256" key="5">
    <source>
        <dbReference type="ARBA" id="ARBA00022806"/>
    </source>
</evidence>
<dbReference type="InterPro" id="IPR000212">
    <property type="entry name" value="DNA_helicase_UvrD/REP"/>
</dbReference>
<dbReference type="InterPro" id="IPR014016">
    <property type="entry name" value="UvrD-like_ATP-bd"/>
</dbReference>
<evidence type="ECO:0000313" key="18">
    <source>
        <dbReference type="EMBL" id="MBM3317661.1"/>
    </source>
</evidence>
<evidence type="ECO:0000256" key="9">
    <source>
        <dbReference type="ARBA" id="ARBA00023204"/>
    </source>
</evidence>
<sequence length="984" mass="107513">MAADGAWKLAFPRLPAGTAELKPLHDLAKGLLDSSGAKPGSPFSRLPWPIARMHDAYRATRPTVGALIALARQTLEAYESHKRREGLLDFADLELHTRRLLLDPPPSLRGRFQLVLVDEFQDVNDLQAGIVDRLAPQRGRFLVGDVKQCIYQFRLANPEVFRGLVSREARWLTPESCPEDQPAPEGERLVVPLGVNFRSRRPVVDAVNAVFEELLTPEMIGCDYRSVALRYGYEAGLEPAPAAERGERGRSPTEIHILAREEGAKEEKPRSRVSAGEILAAEARLVARRLGELRDGGFEVFDRERKTWRRAGWADMVVLLRAPGSVGGRFAQALRAAGVPALFGIQPFFEREEIRDARNLLRILDNAHDDIGLAGLLRAPTVGFDDDDLLRLRLAWPESPTLIASLRAAAGEAGEPAGACAAAALFEEPAGRELAARCAAFLERLDRWRLQAQSGDLADAVTAACAEAGLLTAAASREGGIERAGNLQQLVALARRFAGERGHSLPGFVRYLDTIEASGGGPEAVASGDPAEPAARILSMHKAKGLEFPIVVLPLLGRSFNPTDAARSVLVGERWIGIDHFDPRTYVKEPTLARYLLAERRMMEIREEELRILYVAMTRAVEKLILTMAVASPWDEMLARLGPWRAPGAVRDAAARRIRSTGEALLGVLHRSDALAALTRPGMEAAWRESCTIHRHDLGSGAADGEGEPPPADGPLPETAPLSLEAALAALPALRRRVAAVYPHAAATRWRGKYWVTEVKRLIDRAREAEERAAGSELPRAPDPVPGAGMRGGRAAESGAARAAIDPAGAWPAADEGRWLHAILQELDLAAPDPFACARQLSARGEVPPAWISPENLDPIVRFLSSPLAAEMAAAPELQREASFSLRLPPGDLARIWPAAAELPPDEWILIQGQIDVLWPRPGGGYRLIDFKSDRPGVDRWLERAERYRPQMLLYREALRRIWGAGEVAGAIHFLRAGETVRVF</sequence>
<keyword evidence="5 14" id="KW-0347">Helicase</keyword>
<dbReference type="Gene3D" id="1.10.486.10">
    <property type="entry name" value="PCRA, domain 4"/>
    <property type="match status" value="1"/>
</dbReference>
<dbReference type="InterPro" id="IPR038726">
    <property type="entry name" value="PDDEXK_AddAB-type"/>
</dbReference>
<evidence type="ECO:0000256" key="10">
    <source>
        <dbReference type="ARBA" id="ARBA00023235"/>
    </source>
</evidence>
<proteinExistence type="predicted"/>
<evidence type="ECO:0000313" key="19">
    <source>
        <dbReference type="Proteomes" id="UP000748308"/>
    </source>
</evidence>
<dbReference type="Gene3D" id="3.90.320.10">
    <property type="match status" value="1"/>
</dbReference>
<evidence type="ECO:0000256" key="13">
    <source>
        <dbReference type="ARBA" id="ARBA00048988"/>
    </source>
</evidence>
<feature type="domain" description="UvrD-like helicase C-terminal" evidence="17">
    <location>
        <begin position="234"/>
        <end position="545"/>
    </location>
</feature>
<dbReference type="Pfam" id="PF13361">
    <property type="entry name" value="UvrD_C"/>
    <property type="match status" value="1"/>
</dbReference>
<dbReference type="PROSITE" id="PS51217">
    <property type="entry name" value="UVRD_HELICASE_CTER"/>
    <property type="match status" value="1"/>
</dbReference>
<comment type="caution">
    <text evidence="14">Lacks conserved residue(s) required for the propagation of feature annotation.</text>
</comment>
<dbReference type="EC" id="5.6.2.4" evidence="12"/>
<evidence type="ECO:0000256" key="8">
    <source>
        <dbReference type="ARBA" id="ARBA00023125"/>
    </source>
</evidence>
<keyword evidence="9" id="KW-0234">DNA repair</keyword>
<evidence type="ECO:0000256" key="15">
    <source>
        <dbReference type="SAM" id="MobiDB-lite"/>
    </source>
</evidence>
<dbReference type="GO" id="GO:0000725">
    <property type="term" value="P:recombinational repair"/>
    <property type="evidence" value="ECO:0007669"/>
    <property type="project" value="TreeGrafter"/>
</dbReference>
<dbReference type="GO" id="GO:0033202">
    <property type="term" value="C:DNA helicase complex"/>
    <property type="evidence" value="ECO:0007669"/>
    <property type="project" value="TreeGrafter"/>
</dbReference>
<feature type="domain" description="UvrD-like helicase ATP-binding" evidence="16">
    <location>
        <begin position="1"/>
        <end position="200"/>
    </location>
</feature>
<dbReference type="GO" id="GO:0005524">
    <property type="term" value="F:ATP binding"/>
    <property type="evidence" value="ECO:0007669"/>
    <property type="project" value="UniProtKB-UniRule"/>
</dbReference>